<feature type="active site" description="Proton acceptor" evidence="9">
    <location>
        <position position="60"/>
    </location>
</feature>
<feature type="active site" description="Proton acceptor" evidence="9">
    <location>
        <position position="49"/>
    </location>
</feature>
<dbReference type="UniPathway" id="UPA00035">
    <property type="reaction ID" value="UER00044"/>
</dbReference>
<protein>
    <recommendedName>
        <fullName evidence="9">Tryptophan synthase alpha chain</fullName>
        <ecNumber evidence="9">4.2.1.20</ecNumber>
    </recommendedName>
</protein>
<keyword evidence="12" id="KW-1185">Reference proteome</keyword>
<comment type="pathway">
    <text evidence="2 9">Amino-acid biosynthesis; L-tryptophan biosynthesis; L-tryptophan from chorismate: step 5/5.</text>
</comment>
<comment type="function">
    <text evidence="1 9">The alpha subunit is responsible for the aldol cleavage of indoleglycerol phosphate to indole and glyceraldehyde 3-phosphate.</text>
</comment>
<evidence type="ECO:0000256" key="5">
    <source>
        <dbReference type="ARBA" id="ARBA00022822"/>
    </source>
</evidence>
<comment type="subunit">
    <text evidence="3 9">Tetramer of two alpha and two beta chains.</text>
</comment>
<keyword evidence="7 9" id="KW-0456">Lyase</keyword>
<gene>
    <name evidence="9" type="primary">trpA</name>
    <name evidence="11" type="ORF">SAMN04488052_102145</name>
</gene>
<dbReference type="InterPro" id="IPR002028">
    <property type="entry name" value="Trp_synthase_suA"/>
</dbReference>
<keyword evidence="5 9" id="KW-0822">Tryptophan biosynthesis</keyword>
<dbReference type="NCBIfam" id="TIGR00262">
    <property type="entry name" value="trpA"/>
    <property type="match status" value="1"/>
</dbReference>
<proteinExistence type="inferred from homology"/>
<dbReference type="Pfam" id="PF00290">
    <property type="entry name" value="Trp_syntA"/>
    <property type="match status" value="1"/>
</dbReference>
<dbReference type="AlphaFoldDB" id="A0A1H8RNN0"/>
<reference evidence="11 12" key="1">
    <citation type="submission" date="2016-10" db="EMBL/GenBank/DDBJ databases">
        <authorList>
            <person name="de Groot N.N."/>
        </authorList>
    </citation>
    <scope>NUCLEOTIDE SEQUENCE [LARGE SCALE GENOMIC DNA]</scope>
    <source>
        <strain evidence="11 12">CGMCC 1.6291</strain>
    </source>
</reference>
<dbReference type="OrthoDB" id="9804578at2"/>
<evidence type="ECO:0000256" key="3">
    <source>
        <dbReference type="ARBA" id="ARBA00011270"/>
    </source>
</evidence>
<comment type="catalytic activity">
    <reaction evidence="8 9">
        <text>(1S,2R)-1-C-(indol-3-yl)glycerol 3-phosphate + L-serine = D-glyceraldehyde 3-phosphate + L-tryptophan + H2O</text>
        <dbReference type="Rhea" id="RHEA:10532"/>
        <dbReference type="ChEBI" id="CHEBI:15377"/>
        <dbReference type="ChEBI" id="CHEBI:33384"/>
        <dbReference type="ChEBI" id="CHEBI:57912"/>
        <dbReference type="ChEBI" id="CHEBI:58866"/>
        <dbReference type="ChEBI" id="CHEBI:59776"/>
        <dbReference type="EC" id="4.2.1.20"/>
    </reaction>
</comment>
<evidence type="ECO:0000256" key="2">
    <source>
        <dbReference type="ARBA" id="ARBA00004733"/>
    </source>
</evidence>
<keyword evidence="4 9" id="KW-0028">Amino-acid biosynthesis</keyword>
<dbReference type="RefSeq" id="WP_091640668.1">
    <property type="nucleotide sequence ID" value="NZ_FOEG01000002.1"/>
</dbReference>
<evidence type="ECO:0000313" key="12">
    <source>
        <dbReference type="Proteomes" id="UP000199657"/>
    </source>
</evidence>
<dbReference type="CDD" id="cd04724">
    <property type="entry name" value="Tryptophan_synthase_alpha"/>
    <property type="match status" value="1"/>
</dbReference>
<evidence type="ECO:0000256" key="1">
    <source>
        <dbReference type="ARBA" id="ARBA00003365"/>
    </source>
</evidence>
<dbReference type="InterPro" id="IPR018204">
    <property type="entry name" value="Trp_synthase_alpha_AS"/>
</dbReference>
<evidence type="ECO:0000256" key="8">
    <source>
        <dbReference type="ARBA" id="ARBA00049047"/>
    </source>
</evidence>
<dbReference type="Proteomes" id="UP000199657">
    <property type="component" value="Unassembled WGS sequence"/>
</dbReference>
<sequence length="273" mass="28968">MSRLATRFQALREQQRTALIPYITAGDPHPDLTVRLMHGLVAAGADVVEVGVPFSDPIGDGPVIQQACERALRHNVGLRDVLAMVRRFREDDTETPVVLMGYMNPIEVMGYAEFAKAALESGVDGVLTVDMPLEEMGDLDGLLADTGLDPVFLVAPTSTEERMQTICKRAGGFVYYVSIKGVTGAASLDIDSVGQRVDSLRSMTGLPVGVGFGISDAPTAARMASVADAVVVGSALVRRIEANQDDLDKAHEAVTELVADMRHAMDAAAATSA</sequence>
<evidence type="ECO:0000256" key="10">
    <source>
        <dbReference type="RuleBase" id="RU003662"/>
    </source>
</evidence>
<keyword evidence="6 9" id="KW-0057">Aromatic amino acid biosynthesis</keyword>
<evidence type="ECO:0000256" key="6">
    <source>
        <dbReference type="ARBA" id="ARBA00023141"/>
    </source>
</evidence>
<dbReference type="STRING" id="406100.SAMN04488052_102145"/>
<evidence type="ECO:0000313" key="11">
    <source>
        <dbReference type="EMBL" id="SEO67966.1"/>
    </source>
</evidence>
<dbReference type="InterPro" id="IPR011060">
    <property type="entry name" value="RibuloseP-bd_barrel"/>
</dbReference>
<dbReference type="FunFam" id="3.20.20.70:FF:000037">
    <property type="entry name" value="Tryptophan synthase alpha chain"/>
    <property type="match status" value="1"/>
</dbReference>
<comment type="similarity">
    <text evidence="9 10">Belongs to the TrpA family.</text>
</comment>
<dbReference type="PANTHER" id="PTHR43406">
    <property type="entry name" value="TRYPTOPHAN SYNTHASE, ALPHA CHAIN"/>
    <property type="match status" value="1"/>
</dbReference>
<name>A0A1H8RNN0_9GAMM</name>
<dbReference type="EC" id="4.2.1.20" evidence="9"/>
<organism evidence="11 12">
    <name type="scientific">Aquisalimonas asiatica</name>
    <dbReference type="NCBI Taxonomy" id="406100"/>
    <lineage>
        <taxon>Bacteria</taxon>
        <taxon>Pseudomonadati</taxon>
        <taxon>Pseudomonadota</taxon>
        <taxon>Gammaproteobacteria</taxon>
        <taxon>Chromatiales</taxon>
        <taxon>Ectothiorhodospiraceae</taxon>
        <taxon>Aquisalimonas</taxon>
    </lineage>
</organism>
<dbReference type="PROSITE" id="PS00167">
    <property type="entry name" value="TRP_SYNTHASE_ALPHA"/>
    <property type="match status" value="1"/>
</dbReference>
<dbReference type="InterPro" id="IPR013785">
    <property type="entry name" value="Aldolase_TIM"/>
</dbReference>
<dbReference type="HAMAP" id="MF_00131">
    <property type="entry name" value="Trp_synth_alpha"/>
    <property type="match status" value="1"/>
</dbReference>
<accession>A0A1H8RNN0</accession>
<evidence type="ECO:0000256" key="4">
    <source>
        <dbReference type="ARBA" id="ARBA00022605"/>
    </source>
</evidence>
<dbReference type="GO" id="GO:0005829">
    <property type="term" value="C:cytosol"/>
    <property type="evidence" value="ECO:0007669"/>
    <property type="project" value="TreeGrafter"/>
</dbReference>
<dbReference type="PANTHER" id="PTHR43406:SF1">
    <property type="entry name" value="TRYPTOPHAN SYNTHASE ALPHA CHAIN, CHLOROPLASTIC"/>
    <property type="match status" value="1"/>
</dbReference>
<evidence type="ECO:0000256" key="7">
    <source>
        <dbReference type="ARBA" id="ARBA00023239"/>
    </source>
</evidence>
<dbReference type="Gene3D" id="3.20.20.70">
    <property type="entry name" value="Aldolase class I"/>
    <property type="match status" value="1"/>
</dbReference>
<dbReference type="GO" id="GO:0004834">
    <property type="term" value="F:tryptophan synthase activity"/>
    <property type="evidence" value="ECO:0007669"/>
    <property type="project" value="UniProtKB-UniRule"/>
</dbReference>
<dbReference type="EMBL" id="FOEG01000002">
    <property type="protein sequence ID" value="SEO67966.1"/>
    <property type="molecule type" value="Genomic_DNA"/>
</dbReference>
<dbReference type="SUPFAM" id="SSF51366">
    <property type="entry name" value="Ribulose-phoshate binding barrel"/>
    <property type="match status" value="1"/>
</dbReference>
<evidence type="ECO:0000256" key="9">
    <source>
        <dbReference type="HAMAP-Rule" id="MF_00131"/>
    </source>
</evidence>